<comment type="caution">
    <text evidence="3">The sequence shown here is derived from an EMBL/GenBank/DDBJ whole genome shotgun (WGS) entry which is preliminary data.</text>
</comment>
<evidence type="ECO:0000313" key="4">
    <source>
        <dbReference type="Proteomes" id="UP001476798"/>
    </source>
</evidence>
<feature type="transmembrane region" description="Helical" evidence="2">
    <location>
        <begin position="20"/>
        <end position="36"/>
    </location>
</feature>
<evidence type="ECO:0000256" key="2">
    <source>
        <dbReference type="SAM" id="Phobius"/>
    </source>
</evidence>
<dbReference type="EMBL" id="JAHRIO010013507">
    <property type="protein sequence ID" value="MEQ2163143.1"/>
    <property type="molecule type" value="Genomic_DNA"/>
</dbReference>
<dbReference type="Proteomes" id="UP001476798">
    <property type="component" value="Unassembled WGS sequence"/>
</dbReference>
<proteinExistence type="predicted"/>
<organism evidence="3 4">
    <name type="scientific">Goodea atripinnis</name>
    <dbReference type="NCBI Taxonomy" id="208336"/>
    <lineage>
        <taxon>Eukaryota</taxon>
        <taxon>Metazoa</taxon>
        <taxon>Chordata</taxon>
        <taxon>Craniata</taxon>
        <taxon>Vertebrata</taxon>
        <taxon>Euteleostomi</taxon>
        <taxon>Actinopterygii</taxon>
        <taxon>Neopterygii</taxon>
        <taxon>Teleostei</taxon>
        <taxon>Neoteleostei</taxon>
        <taxon>Acanthomorphata</taxon>
        <taxon>Ovalentaria</taxon>
        <taxon>Atherinomorphae</taxon>
        <taxon>Cyprinodontiformes</taxon>
        <taxon>Goodeidae</taxon>
        <taxon>Goodea</taxon>
    </lineage>
</organism>
<feature type="region of interest" description="Disordered" evidence="1">
    <location>
        <begin position="131"/>
        <end position="150"/>
    </location>
</feature>
<feature type="compositionally biased region" description="Basic and acidic residues" evidence="1">
    <location>
        <begin position="131"/>
        <end position="144"/>
    </location>
</feature>
<keyword evidence="2" id="KW-0812">Transmembrane</keyword>
<keyword evidence="2" id="KW-1133">Transmembrane helix</keyword>
<keyword evidence="2" id="KW-0472">Membrane</keyword>
<name>A0ABV0MVJ2_9TELE</name>
<keyword evidence="4" id="KW-1185">Reference proteome</keyword>
<protein>
    <submittedName>
        <fullName evidence="3">Uncharacterized protein</fullName>
    </submittedName>
</protein>
<reference evidence="3 4" key="1">
    <citation type="submission" date="2021-06" db="EMBL/GenBank/DDBJ databases">
        <authorList>
            <person name="Palmer J.M."/>
        </authorList>
    </citation>
    <scope>NUCLEOTIDE SEQUENCE [LARGE SCALE GENOMIC DNA]</scope>
    <source>
        <strain evidence="3 4">GA_2019</strain>
        <tissue evidence="3">Muscle</tissue>
    </source>
</reference>
<evidence type="ECO:0000313" key="3">
    <source>
        <dbReference type="EMBL" id="MEQ2163143.1"/>
    </source>
</evidence>
<evidence type="ECO:0000256" key="1">
    <source>
        <dbReference type="SAM" id="MobiDB-lite"/>
    </source>
</evidence>
<accession>A0ABV0MVJ2</accession>
<gene>
    <name evidence="3" type="ORF">GOODEAATRI_027175</name>
</gene>
<sequence>MSSLIASLNSLPISPNNEMTFFYFLYILHICLILLVPRRGMKGQRRDRFFRDAHLSGVVWRRAERNSPDSAIQPKHKGDFTGRKSSLLLFLLATPYRIPVPFLFLPHPHWPTHSQAVISMLMGIQGNTDEKQRECCAENTERGSHGNGSVSTLSEPFSWLTRSEGVGDWTGLRSLRIH</sequence>